<dbReference type="GeneID" id="92208251"/>
<gene>
    <name evidence="4" type="ORF">LODBEIA_P30550</name>
</gene>
<evidence type="ECO:0000256" key="1">
    <source>
        <dbReference type="ARBA" id="ARBA00006524"/>
    </source>
</evidence>
<comment type="similarity">
    <text evidence="1">Belongs to the TSR2 family.</text>
</comment>
<feature type="region of interest" description="Disordered" evidence="3">
    <location>
        <begin position="144"/>
        <end position="213"/>
    </location>
</feature>
<dbReference type="Proteomes" id="UP001497383">
    <property type="component" value="Chromosome 3"/>
</dbReference>
<name>A0ABP0ZL07_9ASCO</name>
<proteinExistence type="inferred from homology"/>
<sequence length="213" mass="24170">MTSIDTTEFVEVETGTLKFENETQQAKFELGTCMAVYKWEELATAVENSWGGANSAEKRDWICGVIIDLFAESKAVDVQLIEETLLYAMLDEFDTEVDNDSGLEIAALVMKFYKQVSEQKYDEIAQLYAKWLEKKERGVQNHHVHVQEDPNNPDVSDNEGEEEVENEAEAEDMAIDIDEPELVEHQSAELGPIVDDDGFELVQKGGRRSKSRR</sequence>
<evidence type="ECO:0000256" key="2">
    <source>
        <dbReference type="ARBA" id="ARBA00022552"/>
    </source>
</evidence>
<evidence type="ECO:0000256" key="3">
    <source>
        <dbReference type="SAM" id="MobiDB-lite"/>
    </source>
</evidence>
<dbReference type="RefSeq" id="XP_066829993.1">
    <property type="nucleotide sequence ID" value="XM_066973123.1"/>
</dbReference>
<dbReference type="EMBL" id="OZ022407">
    <property type="protein sequence ID" value="CAK9438831.1"/>
    <property type="molecule type" value="Genomic_DNA"/>
</dbReference>
<reference evidence="4 5" key="1">
    <citation type="submission" date="2024-03" db="EMBL/GenBank/DDBJ databases">
        <authorList>
            <person name="Brejova B."/>
        </authorList>
    </citation>
    <scope>NUCLEOTIDE SEQUENCE [LARGE SCALE GENOMIC DNA]</scope>
    <source>
        <strain evidence="4 5">CBS 14171</strain>
    </source>
</reference>
<dbReference type="PANTHER" id="PTHR21250">
    <property type="entry name" value="PRE-RRNA-PROCESSING PROTEIN TSR2 HOMOLOG"/>
    <property type="match status" value="1"/>
</dbReference>
<feature type="compositionally biased region" description="Acidic residues" evidence="3">
    <location>
        <begin position="156"/>
        <end position="181"/>
    </location>
</feature>
<organism evidence="4 5">
    <name type="scientific">Lodderomyces beijingensis</name>
    <dbReference type="NCBI Taxonomy" id="1775926"/>
    <lineage>
        <taxon>Eukaryota</taxon>
        <taxon>Fungi</taxon>
        <taxon>Dikarya</taxon>
        <taxon>Ascomycota</taxon>
        <taxon>Saccharomycotina</taxon>
        <taxon>Pichiomycetes</taxon>
        <taxon>Debaryomycetaceae</taxon>
        <taxon>Candida/Lodderomyces clade</taxon>
        <taxon>Lodderomyces</taxon>
    </lineage>
</organism>
<dbReference type="InterPro" id="IPR019398">
    <property type="entry name" value="Pre-rRNA_process_TSR2"/>
</dbReference>
<evidence type="ECO:0000313" key="4">
    <source>
        <dbReference type="EMBL" id="CAK9438831.1"/>
    </source>
</evidence>
<dbReference type="Pfam" id="PF10273">
    <property type="entry name" value="WGG"/>
    <property type="match status" value="1"/>
</dbReference>
<protein>
    <recommendedName>
        <fullName evidence="6">Pre-rRNA-processing protein TSR2</fullName>
    </recommendedName>
</protein>
<evidence type="ECO:0000313" key="5">
    <source>
        <dbReference type="Proteomes" id="UP001497383"/>
    </source>
</evidence>
<keyword evidence="5" id="KW-1185">Reference proteome</keyword>
<keyword evidence="2" id="KW-0698">rRNA processing</keyword>
<accession>A0ABP0ZL07</accession>
<evidence type="ECO:0008006" key="6">
    <source>
        <dbReference type="Google" id="ProtNLM"/>
    </source>
</evidence>